<accession>A0A6B0U3M1</accession>
<protein>
    <submittedName>
        <fullName evidence="1">Putative secreted protein</fullName>
    </submittedName>
</protein>
<reference evidence="1" key="1">
    <citation type="submission" date="2019-12" db="EMBL/GenBank/DDBJ databases">
        <title>An insight into the sialome of adult female Ixodes ricinus ticks feeding for 6 days.</title>
        <authorList>
            <person name="Perner J."/>
            <person name="Ribeiro J.M.C."/>
        </authorList>
    </citation>
    <scope>NUCLEOTIDE SEQUENCE</scope>
    <source>
        <strain evidence="1">Semi-engorged</strain>
        <tissue evidence="1">Salivary glands</tissue>
    </source>
</reference>
<proteinExistence type="predicted"/>
<name>A0A6B0U3M1_IXORI</name>
<dbReference type="EMBL" id="GIFC01004145">
    <property type="protein sequence ID" value="MXU86228.1"/>
    <property type="molecule type" value="Transcribed_RNA"/>
</dbReference>
<sequence length="90" mass="10186">MPYFDTMSSGLTPLCLDLLIFSQSTLTGFPVSFSKNLEPFCSTASFGRYCPLSLRRKVSLTTMPCTSIRWKGSFSRISPSECRKWLMNRA</sequence>
<evidence type="ECO:0000313" key="1">
    <source>
        <dbReference type="EMBL" id="MXU86228.1"/>
    </source>
</evidence>
<organism evidence="1">
    <name type="scientific">Ixodes ricinus</name>
    <name type="common">Common tick</name>
    <name type="synonym">Acarus ricinus</name>
    <dbReference type="NCBI Taxonomy" id="34613"/>
    <lineage>
        <taxon>Eukaryota</taxon>
        <taxon>Metazoa</taxon>
        <taxon>Ecdysozoa</taxon>
        <taxon>Arthropoda</taxon>
        <taxon>Chelicerata</taxon>
        <taxon>Arachnida</taxon>
        <taxon>Acari</taxon>
        <taxon>Parasitiformes</taxon>
        <taxon>Ixodida</taxon>
        <taxon>Ixodoidea</taxon>
        <taxon>Ixodidae</taxon>
        <taxon>Ixodinae</taxon>
        <taxon>Ixodes</taxon>
    </lineage>
</organism>
<dbReference type="AlphaFoldDB" id="A0A6B0U3M1"/>